<dbReference type="AlphaFoldDB" id="A0A6P1MJ59"/>
<reference evidence="1 2" key="1">
    <citation type="submission" date="2020-01" db="EMBL/GenBank/DDBJ databases">
        <title>Genomic analysis of Aminipila sp. CBA3637.</title>
        <authorList>
            <person name="Kim Y.B."/>
            <person name="Roh S.W."/>
        </authorList>
    </citation>
    <scope>NUCLEOTIDE SEQUENCE [LARGE SCALE GENOMIC DNA]</scope>
    <source>
        <strain evidence="1 2">CBA3637</strain>
    </source>
</reference>
<gene>
    <name evidence="1" type="ORF">Ami3637_16515</name>
</gene>
<organism evidence="1 2">
    <name type="scientific">Aminipila terrae</name>
    <dbReference type="NCBI Taxonomy" id="2697030"/>
    <lineage>
        <taxon>Bacteria</taxon>
        <taxon>Bacillati</taxon>
        <taxon>Bacillota</taxon>
        <taxon>Clostridia</taxon>
        <taxon>Peptostreptococcales</taxon>
        <taxon>Anaerovoracaceae</taxon>
        <taxon>Aminipila</taxon>
    </lineage>
</organism>
<proteinExistence type="predicted"/>
<dbReference type="KEGG" id="amic:Ami3637_16515"/>
<dbReference type="EMBL" id="CP047591">
    <property type="protein sequence ID" value="QHI73771.1"/>
    <property type="molecule type" value="Genomic_DNA"/>
</dbReference>
<protein>
    <submittedName>
        <fullName evidence="1">Uncharacterized protein</fullName>
    </submittedName>
</protein>
<accession>A0A6P1MJ59</accession>
<dbReference type="RefSeq" id="WP_162363534.1">
    <property type="nucleotide sequence ID" value="NZ_CP047591.1"/>
</dbReference>
<keyword evidence="2" id="KW-1185">Reference proteome</keyword>
<dbReference type="Proteomes" id="UP000463883">
    <property type="component" value="Chromosome"/>
</dbReference>
<sequence length="77" mass="9079">MTKEELRKQKDFTKKYDEVIRSIAIAEECDMGQAEDMLMYEIRVRLGMQKRQETSKGIPADFDWGTAEADYKELIKK</sequence>
<evidence type="ECO:0000313" key="1">
    <source>
        <dbReference type="EMBL" id="QHI73771.1"/>
    </source>
</evidence>
<name>A0A6P1MJ59_9FIRM</name>
<evidence type="ECO:0000313" key="2">
    <source>
        <dbReference type="Proteomes" id="UP000463883"/>
    </source>
</evidence>